<protein>
    <recommendedName>
        <fullName evidence="3">Secretion protein EspA</fullName>
    </recommendedName>
</protein>
<dbReference type="EMBL" id="CAKLDM010000001">
    <property type="protein sequence ID" value="CAH0536013.1"/>
    <property type="molecule type" value="Genomic_DNA"/>
</dbReference>
<gene>
    <name evidence="1" type="ORF">VMF7928_00109</name>
</gene>
<keyword evidence="2" id="KW-1185">Reference proteome</keyword>
<accession>A0ABM8ZYJ5</accession>
<dbReference type="RefSeq" id="WP_237359524.1">
    <property type="nucleotide sequence ID" value="NZ_CAKLDM010000001.1"/>
</dbReference>
<comment type="caution">
    <text evidence="1">The sequence shown here is derived from an EMBL/GenBank/DDBJ whole genome shotgun (WGS) entry which is preliminary data.</text>
</comment>
<evidence type="ECO:0000313" key="2">
    <source>
        <dbReference type="Proteomes" id="UP000838748"/>
    </source>
</evidence>
<sequence>MDNVQNSNTMVQQAYASQSDGLTTLDMSSMSIDNILQYVVLTLMQTRDNAANSIQGLMASVQANNKTASDIQNEASAVQGKIPAKDTDTVSKSDIQSIIDDCGNLGVKLNGEDPQTWLNGKSDPLKKSDLVELNGYLNQAASDANQVGQNQQTMLSQNVQNLGNIQKNISAVLSKLIDILKDIIGIIR</sequence>
<evidence type="ECO:0008006" key="3">
    <source>
        <dbReference type="Google" id="ProtNLM"/>
    </source>
</evidence>
<name>A0ABM8ZYJ5_9VIBR</name>
<organism evidence="1 2">
    <name type="scientific">Vibrio marisflavi CECT 7928</name>
    <dbReference type="NCBI Taxonomy" id="634439"/>
    <lineage>
        <taxon>Bacteria</taxon>
        <taxon>Pseudomonadati</taxon>
        <taxon>Pseudomonadota</taxon>
        <taxon>Gammaproteobacteria</taxon>
        <taxon>Vibrionales</taxon>
        <taxon>Vibrionaceae</taxon>
        <taxon>Vibrio</taxon>
    </lineage>
</organism>
<reference evidence="1" key="1">
    <citation type="submission" date="2021-11" db="EMBL/GenBank/DDBJ databases">
        <authorList>
            <person name="Rodrigo-Torres L."/>
            <person name="Arahal R. D."/>
            <person name="Lucena T."/>
        </authorList>
    </citation>
    <scope>NUCLEOTIDE SEQUENCE</scope>
    <source>
        <strain evidence="1">CECT 7928</strain>
    </source>
</reference>
<proteinExistence type="predicted"/>
<evidence type="ECO:0000313" key="1">
    <source>
        <dbReference type="EMBL" id="CAH0536013.1"/>
    </source>
</evidence>
<dbReference type="Proteomes" id="UP000838748">
    <property type="component" value="Unassembled WGS sequence"/>
</dbReference>